<dbReference type="InterPro" id="IPR012910">
    <property type="entry name" value="Plug_dom"/>
</dbReference>
<evidence type="ECO:0000256" key="4">
    <source>
        <dbReference type="ARBA" id="ARBA00022692"/>
    </source>
</evidence>
<keyword evidence="6 11" id="KW-0798">TonB box</keyword>
<dbReference type="Pfam" id="PF07715">
    <property type="entry name" value="Plug"/>
    <property type="match status" value="1"/>
</dbReference>
<dbReference type="Proteomes" id="UP000029538">
    <property type="component" value="Unassembled WGS sequence"/>
</dbReference>
<dbReference type="Gene3D" id="2.40.170.20">
    <property type="entry name" value="TonB-dependent receptor, beta-barrel domain"/>
    <property type="match status" value="1"/>
</dbReference>
<evidence type="ECO:0000256" key="2">
    <source>
        <dbReference type="ARBA" id="ARBA00022448"/>
    </source>
</evidence>
<keyword evidence="4 10" id="KW-0812">Transmembrane</keyword>
<dbReference type="SUPFAM" id="SSF56935">
    <property type="entry name" value="Porins"/>
    <property type="match status" value="1"/>
</dbReference>
<feature type="domain" description="TonB-dependent receptor plug" evidence="14">
    <location>
        <begin position="48"/>
        <end position="149"/>
    </location>
</feature>
<keyword evidence="5 12" id="KW-0732">Signal</keyword>
<comment type="subcellular location">
    <subcellularLocation>
        <location evidence="1 10">Cell outer membrane</location>
        <topology evidence="1 10">Multi-pass membrane protein</topology>
    </subcellularLocation>
</comment>
<evidence type="ECO:0000259" key="14">
    <source>
        <dbReference type="Pfam" id="PF07715"/>
    </source>
</evidence>
<evidence type="ECO:0000256" key="8">
    <source>
        <dbReference type="ARBA" id="ARBA00023170"/>
    </source>
</evidence>
<comment type="caution">
    <text evidence="15">The sequence shown here is derived from an EMBL/GenBank/DDBJ whole genome shotgun (WGS) entry which is preliminary data.</text>
</comment>
<evidence type="ECO:0000256" key="5">
    <source>
        <dbReference type="ARBA" id="ARBA00022729"/>
    </source>
</evidence>
<evidence type="ECO:0000313" key="16">
    <source>
        <dbReference type="Proteomes" id="UP000029538"/>
    </source>
</evidence>
<evidence type="ECO:0000259" key="13">
    <source>
        <dbReference type="Pfam" id="PF00593"/>
    </source>
</evidence>
<dbReference type="InterPro" id="IPR036942">
    <property type="entry name" value="Beta-barrel_TonB_sf"/>
</dbReference>
<evidence type="ECO:0000256" key="9">
    <source>
        <dbReference type="ARBA" id="ARBA00023237"/>
    </source>
</evidence>
<keyword evidence="8" id="KW-0675">Receptor</keyword>
<evidence type="ECO:0000256" key="7">
    <source>
        <dbReference type="ARBA" id="ARBA00023136"/>
    </source>
</evidence>
<dbReference type="Pfam" id="PF00593">
    <property type="entry name" value="TonB_dep_Rec_b-barrel"/>
    <property type="match status" value="1"/>
</dbReference>
<reference evidence="15 16" key="1">
    <citation type="submission" date="2014-07" db="EMBL/GenBank/DDBJ databases">
        <authorList>
            <person name="McCorrison J."/>
            <person name="Sanka R."/>
            <person name="Torralba M."/>
            <person name="Gillis M."/>
            <person name="Haft D.H."/>
            <person name="Methe B."/>
            <person name="Sutton G."/>
            <person name="Nelson K.E."/>
        </authorList>
    </citation>
    <scope>NUCLEOTIDE SEQUENCE [LARGE SCALE GENOMIC DNA]</scope>
    <source>
        <strain evidence="15 16">DNF00882</strain>
    </source>
</reference>
<evidence type="ECO:0000313" key="15">
    <source>
        <dbReference type="EMBL" id="KGF48474.1"/>
    </source>
</evidence>
<dbReference type="PROSITE" id="PS52016">
    <property type="entry name" value="TONB_DEPENDENT_REC_3"/>
    <property type="match status" value="1"/>
</dbReference>
<evidence type="ECO:0000256" key="12">
    <source>
        <dbReference type="SAM" id="SignalP"/>
    </source>
</evidence>
<dbReference type="RefSeq" id="WP_036884158.1">
    <property type="nucleotide sequence ID" value="NZ_JRNR01000094.1"/>
</dbReference>
<feature type="chain" id="PRO_5001917882" evidence="12">
    <location>
        <begin position="23"/>
        <end position="696"/>
    </location>
</feature>
<dbReference type="InterPro" id="IPR000531">
    <property type="entry name" value="Beta-barrel_TonB"/>
</dbReference>
<sequence>MQNFRLLAMMFVVGFLHQNTFAQAPKNRVKEHTLDEVTVIGEGKKASINAVSNTLGKENIAQASGKTLAALLEQVSGVSSIQTGTTIAKPVIHGMYGNRILMVNNGARLTGQQWGADHAPEIDKNSAQRIEVVKGAESVRYGSEALGGIILMEQKALPYGSELVHGNLNGMYGTNGRRYSFSGMAEGTMPKLSDLAWRVQSTYSNSGDQSTANYLLNNTGYREFNFSTTLGYRWNNLRLEAFYSLFDQKIGVMQSAQMGNEKLLAERIMMGRPVEILPFSRSIGYPHQKITHQTAILKLFYDNEKWGNFAWQTSYQYDNRRENRIRRMNNSDIPTVSLRLNSLQNSLQWYKNYGAWRTDAGVQLVNVENHSERGTGVVPIIPNYTEMTLGTFALQKYIQEKWGMEAGARFDYQHTDADGYDWTSKRYGGKHNFTNFTYSLGGHYAPTSRWKFTTNFGVAWRAPHVYELYSNGNELGSGMYVKGNDQLKSEQSYKWIVSIDYLGKLINFRIDSYLQWINNYIYDQPTGENITVIAGAFPIFAYKQTSAFFRGIDFDVHFKPISSVDYHFISALIWANERKTNHYLPYIPSARFTQSLTWKPQAKRNINPWVSISHKFVAHQNRFDPKTDLIEFAPAAYNLYGFEVGMNCRLGDYQSLRLSIVGDNIFNKEYKEYTNRSRYYAHDMGRDIRFMAIWNF</sequence>
<dbReference type="GO" id="GO:0009279">
    <property type="term" value="C:cell outer membrane"/>
    <property type="evidence" value="ECO:0007669"/>
    <property type="project" value="UniProtKB-SubCell"/>
</dbReference>
<gene>
    <name evidence="15" type="ORF">HMPREF0654_09175</name>
</gene>
<dbReference type="GO" id="GO:0044718">
    <property type="term" value="P:siderophore transmembrane transport"/>
    <property type="evidence" value="ECO:0007669"/>
    <property type="project" value="TreeGrafter"/>
</dbReference>
<organism evidence="15 16">
    <name type="scientific">Prevotella disiens DNF00882</name>
    <dbReference type="NCBI Taxonomy" id="1401075"/>
    <lineage>
        <taxon>Bacteria</taxon>
        <taxon>Pseudomonadati</taxon>
        <taxon>Bacteroidota</taxon>
        <taxon>Bacteroidia</taxon>
        <taxon>Bacteroidales</taxon>
        <taxon>Prevotellaceae</taxon>
        <taxon>Prevotella</taxon>
    </lineage>
</organism>
<comment type="similarity">
    <text evidence="10 11">Belongs to the TonB-dependent receptor family.</text>
</comment>
<dbReference type="PANTHER" id="PTHR30069:SF29">
    <property type="entry name" value="HEMOGLOBIN AND HEMOGLOBIN-HAPTOGLOBIN-BINDING PROTEIN 1-RELATED"/>
    <property type="match status" value="1"/>
</dbReference>
<dbReference type="GO" id="GO:0015344">
    <property type="term" value="F:siderophore uptake transmembrane transporter activity"/>
    <property type="evidence" value="ECO:0007669"/>
    <property type="project" value="TreeGrafter"/>
</dbReference>
<dbReference type="Gene3D" id="2.170.130.10">
    <property type="entry name" value="TonB-dependent receptor, plug domain"/>
    <property type="match status" value="1"/>
</dbReference>
<keyword evidence="2 10" id="KW-0813">Transport</keyword>
<feature type="domain" description="TonB-dependent receptor-like beta-barrel" evidence="13">
    <location>
        <begin position="211"/>
        <end position="664"/>
    </location>
</feature>
<protein>
    <submittedName>
        <fullName evidence="15">Membrane protein</fullName>
    </submittedName>
</protein>
<dbReference type="InterPro" id="IPR039426">
    <property type="entry name" value="TonB-dep_rcpt-like"/>
</dbReference>
<evidence type="ECO:0000256" key="1">
    <source>
        <dbReference type="ARBA" id="ARBA00004571"/>
    </source>
</evidence>
<evidence type="ECO:0000256" key="11">
    <source>
        <dbReference type="RuleBase" id="RU003357"/>
    </source>
</evidence>
<dbReference type="AlphaFoldDB" id="A0A096CT21"/>
<proteinExistence type="inferred from homology"/>
<name>A0A096CT21_9BACT</name>
<accession>A0A096CT21</accession>
<keyword evidence="7 10" id="KW-0472">Membrane</keyword>
<dbReference type="PANTHER" id="PTHR30069">
    <property type="entry name" value="TONB-DEPENDENT OUTER MEMBRANE RECEPTOR"/>
    <property type="match status" value="1"/>
</dbReference>
<keyword evidence="3 10" id="KW-1134">Transmembrane beta strand</keyword>
<evidence type="ECO:0000256" key="3">
    <source>
        <dbReference type="ARBA" id="ARBA00022452"/>
    </source>
</evidence>
<dbReference type="EMBL" id="JRNR01000094">
    <property type="protein sequence ID" value="KGF48474.1"/>
    <property type="molecule type" value="Genomic_DNA"/>
</dbReference>
<keyword evidence="9 10" id="KW-0998">Cell outer membrane</keyword>
<evidence type="ECO:0000256" key="6">
    <source>
        <dbReference type="ARBA" id="ARBA00023077"/>
    </source>
</evidence>
<dbReference type="InterPro" id="IPR037066">
    <property type="entry name" value="Plug_dom_sf"/>
</dbReference>
<feature type="signal peptide" evidence="12">
    <location>
        <begin position="1"/>
        <end position="22"/>
    </location>
</feature>
<evidence type="ECO:0000256" key="10">
    <source>
        <dbReference type="PROSITE-ProRule" id="PRU01360"/>
    </source>
</evidence>